<name>A0ABD5UGA2_9EURY</name>
<comment type="caution">
    <text evidence="2">The sequence shown here is derived from an EMBL/GenBank/DDBJ whole genome shotgun (WGS) entry which is preliminary data.</text>
</comment>
<dbReference type="Gene3D" id="3.40.190.10">
    <property type="entry name" value="Periplasmic binding protein-like II"/>
    <property type="match status" value="2"/>
</dbReference>
<dbReference type="Proteomes" id="UP001596406">
    <property type="component" value="Unassembled WGS sequence"/>
</dbReference>
<accession>A0ABD5UGA2</accession>
<dbReference type="RefSeq" id="WP_304449581.1">
    <property type="nucleotide sequence ID" value="NZ_JARRAH010000002.1"/>
</dbReference>
<dbReference type="PANTHER" id="PTHR42941:SF1">
    <property type="entry name" value="SLL1037 PROTEIN"/>
    <property type="match status" value="1"/>
</dbReference>
<dbReference type="InterPro" id="IPR011852">
    <property type="entry name" value="TRAP_TAXI"/>
</dbReference>
<sequence>MADRASGRTVDRRTVLRTLGVGGIAGVAGCLGGSNGGNRSDGDGNGSGNGNDSGGGGSGQYNWVIGTSSDGTTAHTSGVAFSEVVNEHSDMIEMSAQTSGGTGASLALMAQGENEAGTITTVLVDRANRGVAPFEDVEATITQTFSYLTLDFHLMKREEAGLDDVETVDDIPPDTPMSWGQRQGTNFEVAVEAMQLSGIDNPTEHFTDLRDIAVADQAEALREGRVDIIMPYTANLTSKLGWVQELDSTVDIEPVNFTFSEEELQNSSLPVAYGEISPDVWNQEVSKPATALVTGYLVGFPADTDEEAVYEFTKTILDNSSEVNEYAEYLEKLSPEFALEWLLKSENGPIHPGAERYYKENDLWTDDLVSLDDYES</sequence>
<feature type="compositionally biased region" description="Gly residues" evidence="1">
    <location>
        <begin position="43"/>
        <end position="59"/>
    </location>
</feature>
<evidence type="ECO:0000313" key="2">
    <source>
        <dbReference type="EMBL" id="MFC6837864.1"/>
    </source>
</evidence>
<reference evidence="2 3" key="1">
    <citation type="journal article" date="2019" name="Int. J. Syst. Evol. Microbiol.">
        <title>The Global Catalogue of Microorganisms (GCM) 10K type strain sequencing project: providing services to taxonomists for standard genome sequencing and annotation.</title>
        <authorList>
            <consortium name="The Broad Institute Genomics Platform"/>
            <consortium name="The Broad Institute Genome Sequencing Center for Infectious Disease"/>
            <person name="Wu L."/>
            <person name="Ma J."/>
        </authorList>
    </citation>
    <scope>NUCLEOTIDE SEQUENCE [LARGE SCALE GENOMIC DNA]</scope>
    <source>
        <strain evidence="2 3">PSRA2</strain>
    </source>
</reference>
<keyword evidence="3" id="KW-1185">Reference proteome</keyword>
<protein>
    <submittedName>
        <fullName evidence="2">TAXI family TRAP transporter solute-binding subunit</fullName>
    </submittedName>
</protein>
<dbReference type="PANTHER" id="PTHR42941">
    <property type="entry name" value="SLL1037 PROTEIN"/>
    <property type="match status" value="1"/>
</dbReference>
<dbReference type="Pfam" id="PF16868">
    <property type="entry name" value="NMT1_3"/>
    <property type="match status" value="1"/>
</dbReference>
<feature type="region of interest" description="Disordered" evidence="1">
    <location>
        <begin position="32"/>
        <end position="68"/>
    </location>
</feature>
<evidence type="ECO:0000313" key="3">
    <source>
        <dbReference type="Proteomes" id="UP001596406"/>
    </source>
</evidence>
<proteinExistence type="predicted"/>
<dbReference type="EMBL" id="JBHSXM010000002">
    <property type="protein sequence ID" value="MFC6837864.1"/>
    <property type="molecule type" value="Genomic_DNA"/>
</dbReference>
<dbReference type="PROSITE" id="PS51257">
    <property type="entry name" value="PROKAR_LIPOPROTEIN"/>
    <property type="match status" value="1"/>
</dbReference>
<dbReference type="SUPFAM" id="SSF53850">
    <property type="entry name" value="Periplasmic binding protein-like II"/>
    <property type="match status" value="1"/>
</dbReference>
<gene>
    <name evidence="2" type="ORF">ACFQHK_15350</name>
</gene>
<organism evidence="2 3">
    <name type="scientific">Halomarina ordinaria</name>
    <dbReference type="NCBI Taxonomy" id="3033939"/>
    <lineage>
        <taxon>Archaea</taxon>
        <taxon>Methanobacteriati</taxon>
        <taxon>Methanobacteriota</taxon>
        <taxon>Stenosarchaea group</taxon>
        <taxon>Halobacteria</taxon>
        <taxon>Halobacteriales</taxon>
        <taxon>Natronomonadaceae</taxon>
        <taxon>Halomarina</taxon>
    </lineage>
</organism>
<evidence type="ECO:0000256" key="1">
    <source>
        <dbReference type="SAM" id="MobiDB-lite"/>
    </source>
</evidence>
<dbReference type="AlphaFoldDB" id="A0ABD5UGA2"/>